<feature type="compositionally biased region" description="Low complexity" evidence="1">
    <location>
        <begin position="395"/>
        <end position="417"/>
    </location>
</feature>
<accession>A0A6A6RZQ9</accession>
<evidence type="ECO:0000313" key="3">
    <source>
        <dbReference type="EMBL" id="KAF2640810.1"/>
    </source>
</evidence>
<keyword evidence="2" id="KW-1133">Transmembrane helix</keyword>
<dbReference type="OrthoDB" id="4153178at2759"/>
<feature type="transmembrane region" description="Helical" evidence="2">
    <location>
        <begin position="687"/>
        <end position="706"/>
    </location>
</feature>
<name>A0A6A6RZQ9_9PLEO</name>
<feature type="compositionally biased region" description="Low complexity" evidence="1">
    <location>
        <begin position="363"/>
        <end position="375"/>
    </location>
</feature>
<feature type="compositionally biased region" description="Low complexity" evidence="1">
    <location>
        <begin position="470"/>
        <end position="484"/>
    </location>
</feature>
<feature type="compositionally biased region" description="Polar residues" evidence="1">
    <location>
        <begin position="513"/>
        <end position="537"/>
    </location>
</feature>
<gene>
    <name evidence="3" type="ORF">P280DRAFT_400546</name>
</gene>
<dbReference type="EMBL" id="MU006784">
    <property type="protein sequence ID" value="KAF2640810.1"/>
    <property type="molecule type" value="Genomic_DNA"/>
</dbReference>
<keyword evidence="4" id="KW-1185">Reference proteome</keyword>
<feature type="compositionally biased region" description="Low complexity" evidence="1">
    <location>
        <begin position="183"/>
        <end position="218"/>
    </location>
</feature>
<feature type="region of interest" description="Disordered" evidence="1">
    <location>
        <begin position="331"/>
        <end position="486"/>
    </location>
</feature>
<feature type="compositionally biased region" description="Polar residues" evidence="1">
    <location>
        <begin position="331"/>
        <end position="352"/>
    </location>
</feature>
<evidence type="ECO:0000256" key="2">
    <source>
        <dbReference type="SAM" id="Phobius"/>
    </source>
</evidence>
<feature type="transmembrane region" description="Helical" evidence="2">
    <location>
        <begin position="622"/>
        <end position="641"/>
    </location>
</feature>
<dbReference type="Proteomes" id="UP000799753">
    <property type="component" value="Unassembled WGS sequence"/>
</dbReference>
<evidence type="ECO:0008006" key="5">
    <source>
        <dbReference type="Google" id="ProtNLM"/>
    </source>
</evidence>
<feature type="compositionally biased region" description="Polar residues" evidence="1">
    <location>
        <begin position="125"/>
        <end position="156"/>
    </location>
</feature>
<sequence>MSAPSRRRSTISDTSVTSPLARPPNFSPPSTRNVSPIRTPLHERSNSESNQYAGPTIRLVDDPGSDVYAKDPFPSEPSQILPPRNAPGYAFERRGRRVSDAVARLEAGQTLDPTPSQPKKALRHSASTSTSEADTFAASSFAPSSRYSQDTASTVPGSFLTEKGLDVLEEVTSQERSTIRAVSPSTNPSTPTSAEAPSEVHALTPRPSAASLASTASANDTVRRRASSNLSASQPSGTSLPHTPTSAGHQKQASSSSNTPNWRPASKASTTQSLAFSEISSVSQQPTLPEPTLHEARTATLASGVRVLYPAIRAPSANSLWAESQDLPTITSRMNNHPSQVHHWSSQLSTIHSESERSRSIERASQSFSARSQSQDGYGTSGRSHIPRRRGTVGSVASSDNVSSDNASSDATASSVAIPLPLFSPVTRHSQDEKDSDSERHDTITPLQSPPLRVKRSGYLRRYDSDSRSTRSTTSSRPSSSQSDLATFITNNIPGWARMYYRRGERASLGAPDSSTDSSGESIRVPTAQSGRTTTPSEGMPLSIYRPRNRPHERHSQPETFSISDLGDQDVYVLGPQRRLAPPYSPHLRQDRRSQAQLSAWKAPSFDENLGSMLFSRQNRQILLFCLGFIFPFAWMIAAVLPLPPSPDMLEATPSQRDVENQLARDFGPAGDKSFKKATWWRNLNRVMSGLGTLLVGVIIALAILASRMS</sequence>
<keyword evidence="2" id="KW-0472">Membrane</keyword>
<feature type="region of interest" description="Disordered" evidence="1">
    <location>
        <begin position="1"/>
        <end position="157"/>
    </location>
</feature>
<feature type="region of interest" description="Disordered" evidence="1">
    <location>
        <begin position="508"/>
        <end position="562"/>
    </location>
</feature>
<evidence type="ECO:0000256" key="1">
    <source>
        <dbReference type="SAM" id="MobiDB-lite"/>
    </source>
</evidence>
<reference evidence="3" key="1">
    <citation type="journal article" date="2020" name="Stud. Mycol.">
        <title>101 Dothideomycetes genomes: a test case for predicting lifestyles and emergence of pathogens.</title>
        <authorList>
            <person name="Haridas S."/>
            <person name="Albert R."/>
            <person name="Binder M."/>
            <person name="Bloem J."/>
            <person name="Labutti K."/>
            <person name="Salamov A."/>
            <person name="Andreopoulos B."/>
            <person name="Baker S."/>
            <person name="Barry K."/>
            <person name="Bills G."/>
            <person name="Bluhm B."/>
            <person name="Cannon C."/>
            <person name="Castanera R."/>
            <person name="Culley D."/>
            <person name="Daum C."/>
            <person name="Ezra D."/>
            <person name="Gonzalez J."/>
            <person name="Henrissat B."/>
            <person name="Kuo A."/>
            <person name="Liang C."/>
            <person name="Lipzen A."/>
            <person name="Lutzoni F."/>
            <person name="Magnuson J."/>
            <person name="Mondo S."/>
            <person name="Nolan M."/>
            <person name="Ohm R."/>
            <person name="Pangilinan J."/>
            <person name="Park H.-J."/>
            <person name="Ramirez L."/>
            <person name="Alfaro M."/>
            <person name="Sun H."/>
            <person name="Tritt A."/>
            <person name="Yoshinaga Y."/>
            <person name="Zwiers L.-H."/>
            <person name="Turgeon B."/>
            <person name="Goodwin S."/>
            <person name="Spatafora J."/>
            <person name="Crous P."/>
            <person name="Grigoriev I."/>
        </authorList>
    </citation>
    <scope>NUCLEOTIDE SEQUENCE</scope>
    <source>
        <strain evidence="3">CBS 473.64</strain>
    </source>
</reference>
<keyword evidence="2" id="KW-0812">Transmembrane</keyword>
<feature type="compositionally biased region" description="Polar residues" evidence="1">
    <location>
        <begin position="227"/>
        <end position="287"/>
    </location>
</feature>
<protein>
    <recommendedName>
        <fullName evidence="5">Serine-rich protein</fullName>
    </recommendedName>
</protein>
<organism evidence="3 4">
    <name type="scientific">Massarina eburnea CBS 473.64</name>
    <dbReference type="NCBI Taxonomy" id="1395130"/>
    <lineage>
        <taxon>Eukaryota</taxon>
        <taxon>Fungi</taxon>
        <taxon>Dikarya</taxon>
        <taxon>Ascomycota</taxon>
        <taxon>Pezizomycotina</taxon>
        <taxon>Dothideomycetes</taxon>
        <taxon>Pleosporomycetidae</taxon>
        <taxon>Pleosporales</taxon>
        <taxon>Massarineae</taxon>
        <taxon>Massarinaceae</taxon>
        <taxon>Massarina</taxon>
    </lineage>
</organism>
<feature type="compositionally biased region" description="Basic and acidic residues" evidence="1">
    <location>
        <begin position="429"/>
        <end position="443"/>
    </location>
</feature>
<evidence type="ECO:0000313" key="4">
    <source>
        <dbReference type="Proteomes" id="UP000799753"/>
    </source>
</evidence>
<proteinExistence type="predicted"/>
<feature type="region of interest" description="Disordered" evidence="1">
    <location>
        <begin position="169"/>
        <end position="290"/>
    </location>
</feature>
<dbReference type="AlphaFoldDB" id="A0A6A6RZQ9"/>
<feature type="compositionally biased region" description="Basic and acidic residues" evidence="1">
    <location>
        <begin position="353"/>
        <end position="362"/>
    </location>
</feature>